<dbReference type="GO" id="GO:0046872">
    <property type="term" value="F:metal ion binding"/>
    <property type="evidence" value="ECO:0007669"/>
    <property type="project" value="UniProtKB-KW"/>
</dbReference>
<reference evidence="9 10" key="1">
    <citation type="submission" date="2019-07" db="EMBL/GenBank/DDBJ databases">
        <title>The pathways for chlorine oxyanion respiration interact through the shared metabolite chlorate.</title>
        <authorList>
            <person name="Barnum T.P."/>
            <person name="Cheng Y."/>
            <person name="Hill K.A."/>
            <person name="Lucas L.N."/>
            <person name="Carlson H.K."/>
            <person name="Coates J.D."/>
        </authorList>
    </citation>
    <scope>NUCLEOTIDE SEQUENCE [LARGE SCALE GENOMIC DNA]</scope>
    <source>
        <strain evidence="9 10">SFB-1</strain>
    </source>
</reference>
<evidence type="ECO:0000256" key="6">
    <source>
        <dbReference type="PROSITE-ProRule" id="PRU00433"/>
    </source>
</evidence>
<dbReference type="InterPro" id="IPR009056">
    <property type="entry name" value="Cyt_c-like_dom"/>
</dbReference>
<evidence type="ECO:0000256" key="4">
    <source>
        <dbReference type="ARBA" id="ARBA00022982"/>
    </source>
</evidence>
<dbReference type="Proteomes" id="UP000318349">
    <property type="component" value="Unassembled WGS sequence"/>
</dbReference>
<evidence type="ECO:0000256" key="2">
    <source>
        <dbReference type="ARBA" id="ARBA00022617"/>
    </source>
</evidence>
<comment type="caution">
    <text evidence="9">The sequence shown here is derived from an EMBL/GenBank/DDBJ whole genome shotgun (WGS) entry which is preliminary data.</text>
</comment>
<dbReference type="AlphaFoldDB" id="A0A557R351"/>
<evidence type="ECO:0000259" key="8">
    <source>
        <dbReference type="PROSITE" id="PS51007"/>
    </source>
</evidence>
<feature type="domain" description="Cytochrome c" evidence="8">
    <location>
        <begin position="43"/>
        <end position="128"/>
    </location>
</feature>
<dbReference type="InterPro" id="IPR036909">
    <property type="entry name" value="Cyt_c-like_dom_sf"/>
</dbReference>
<organism evidence="9 10">
    <name type="scientific">Denitromonas halophila</name>
    <dbReference type="NCBI Taxonomy" id="1629404"/>
    <lineage>
        <taxon>Bacteria</taxon>
        <taxon>Pseudomonadati</taxon>
        <taxon>Pseudomonadota</taxon>
        <taxon>Betaproteobacteria</taxon>
        <taxon>Rhodocyclales</taxon>
        <taxon>Zoogloeaceae</taxon>
        <taxon>Denitromonas</taxon>
    </lineage>
</organism>
<sequence>MISKDVRMKKALSVATLSILITLSVGASAQAWDVPKPSQGLMPNPSAGKPLFEKNCASCHGADLSGTDKGPAFLNRVYEPSHHGDVAFQLAVKNGARAHHWKFGDMPAVPGVTPDDVAHITAYVRMHQRKAGIR</sequence>
<dbReference type="PANTHER" id="PTHR37823">
    <property type="entry name" value="CYTOCHROME C-553-LIKE"/>
    <property type="match status" value="1"/>
</dbReference>
<evidence type="ECO:0000313" key="10">
    <source>
        <dbReference type="Proteomes" id="UP000318349"/>
    </source>
</evidence>
<proteinExistence type="predicted"/>
<evidence type="ECO:0000256" key="5">
    <source>
        <dbReference type="ARBA" id="ARBA00023004"/>
    </source>
</evidence>
<accession>A0A557R351</accession>
<keyword evidence="5 6" id="KW-0408">Iron</keyword>
<keyword evidence="3 6" id="KW-0479">Metal-binding</keyword>
<dbReference type="Gene3D" id="1.10.760.10">
    <property type="entry name" value="Cytochrome c-like domain"/>
    <property type="match status" value="1"/>
</dbReference>
<feature type="chain" id="PRO_5022160359" evidence="7">
    <location>
        <begin position="28"/>
        <end position="134"/>
    </location>
</feature>
<keyword evidence="2 6" id="KW-0349">Heme</keyword>
<keyword evidence="4" id="KW-0249">Electron transport</keyword>
<keyword evidence="7" id="KW-0732">Signal</keyword>
<dbReference type="InterPro" id="IPR051811">
    <property type="entry name" value="Cytochrome_c550/c551-like"/>
</dbReference>
<feature type="signal peptide" evidence="7">
    <location>
        <begin position="1"/>
        <end position="27"/>
    </location>
</feature>
<gene>
    <name evidence="9" type="ORF">FHP89_19985</name>
</gene>
<dbReference type="EMBL" id="VMNI01000027">
    <property type="protein sequence ID" value="TVO71420.1"/>
    <property type="molecule type" value="Genomic_DNA"/>
</dbReference>
<dbReference type="GO" id="GO:0009055">
    <property type="term" value="F:electron transfer activity"/>
    <property type="evidence" value="ECO:0007669"/>
    <property type="project" value="InterPro"/>
</dbReference>
<protein>
    <submittedName>
        <fullName evidence="9">Cytochrome c</fullName>
    </submittedName>
</protein>
<dbReference type="PANTHER" id="PTHR37823:SF1">
    <property type="entry name" value="CYTOCHROME C-553-LIKE"/>
    <property type="match status" value="1"/>
</dbReference>
<evidence type="ECO:0000256" key="3">
    <source>
        <dbReference type="ARBA" id="ARBA00022723"/>
    </source>
</evidence>
<dbReference type="PROSITE" id="PS51007">
    <property type="entry name" value="CYTC"/>
    <property type="match status" value="1"/>
</dbReference>
<dbReference type="GO" id="GO:0020037">
    <property type="term" value="F:heme binding"/>
    <property type="evidence" value="ECO:0007669"/>
    <property type="project" value="InterPro"/>
</dbReference>
<dbReference type="SUPFAM" id="SSF46626">
    <property type="entry name" value="Cytochrome c"/>
    <property type="match status" value="1"/>
</dbReference>
<evidence type="ECO:0000313" key="9">
    <source>
        <dbReference type="EMBL" id="TVO71420.1"/>
    </source>
</evidence>
<evidence type="ECO:0000256" key="7">
    <source>
        <dbReference type="SAM" id="SignalP"/>
    </source>
</evidence>
<keyword evidence="1" id="KW-0813">Transport</keyword>
<evidence type="ECO:0000256" key="1">
    <source>
        <dbReference type="ARBA" id="ARBA00022448"/>
    </source>
</evidence>
<name>A0A557R351_9RHOO</name>
<dbReference type="Pfam" id="PF00034">
    <property type="entry name" value="Cytochrom_C"/>
    <property type="match status" value="1"/>
</dbReference>